<gene>
    <name evidence="1" type="ORF">UREG_01541</name>
</gene>
<dbReference type="EMBL" id="CH476615">
    <property type="protein sequence ID" value="EEP76692.1"/>
    <property type="molecule type" value="Genomic_DNA"/>
</dbReference>
<dbReference type="HOGENOM" id="CLU_883384_0_0_1"/>
<evidence type="ECO:0000313" key="1">
    <source>
        <dbReference type="EMBL" id="EEP76692.1"/>
    </source>
</evidence>
<evidence type="ECO:0000313" key="2">
    <source>
        <dbReference type="Proteomes" id="UP000002058"/>
    </source>
</evidence>
<protein>
    <submittedName>
        <fullName evidence="1">Uncharacterized protein</fullName>
    </submittedName>
</protein>
<dbReference type="Proteomes" id="UP000002058">
    <property type="component" value="Unassembled WGS sequence"/>
</dbReference>
<dbReference type="AlphaFoldDB" id="C4JIK4"/>
<dbReference type="KEGG" id="ure:UREG_01541"/>
<keyword evidence="2" id="KW-1185">Reference proteome</keyword>
<dbReference type="InParanoid" id="C4JIK4"/>
<sequence>MGTWIRIAQKLKTKLPSIADLRLAGFAILWVLQRALGPRHTFKRIGGASLLLRSYSVECLDGYRRCKQPRWETTRSDLNLDWGNNNQPKSPVYSPSISFNMWLNIQKHESGRPNPAETERQHPLGYTYISSEGNDGRKLVPMRLSGDNRSNANGESIQGQLWQQVPDVSLPTTTAQDLWGAFAGSDLNHWNDPFMANARSVYFPQEVVRAPIQHQGGGNFIASSNETTMSGLTKADMGTFNGNQTDHSAVETKRRSQEGIDLTTHSAGPKCSGPMLTGCLNQINHLDRQDMTNLRMYNWGCNATTNLQLQLVVFA</sequence>
<accession>C4JIK4</accession>
<name>C4JIK4_UNCRE</name>
<dbReference type="RefSeq" id="XP_002542025.1">
    <property type="nucleotide sequence ID" value="XM_002541979.1"/>
</dbReference>
<dbReference type="VEuPathDB" id="FungiDB:UREG_01541"/>
<reference evidence="2" key="1">
    <citation type="journal article" date="2009" name="Genome Res.">
        <title>Comparative genomic analyses of the human fungal pathogens Coccidioides and their relatives.</title>
        <authorList>
            <person name="Sharpton T.J."/>
            <person name="Stajich J.E."/>
            <person name="Rounsley S.D."/>
            <person name="Gardner M.J."/>
            <person name="Wortman J.R."/>
            <person name="Jordar V.S."/>
            <person name="Maiti R."/>
            <person name="Kodira C.D."/>
            <person name="Neafsey D.E."/>
            <person name="Zeng Q."/>
            <person name="Hung C.-Y."/>
            <person name="McMahan C."/>
            <person name="Muszewska A."/>
            <person name="Grynberg M."/>
            <person name="Mandel M.A."/>
            <person name="Kellner E.M."/>
            <person name="Barker B.M."/>
            <person name="Galgiani J.N."/>
            <person name="Orbach M.J."/>
            <person name="Kirkland T.N."/>
            <person name="Cole G.T."/>
            <person name="Henn M.R."/>
            <person name="Birren B.W."/>
            <person name="Taylor J.W."/>
        </authorList>
    </citation>
    <scope>NUCLEOTIDE SEQUENCE [LARGE SCALE GENOMIC DNA]</scope>
    <source>
        <strain evidence="2">UAMH 1704</strain>
    </source>
</reference>
<dbReference type="GeneID" id="8440957"/>
<organism evidence="1 2">
    <name type="scientific">Uncinocarpus reesii (strain UAMH 1704)</name>
    <dbReference type="NCBI Taxonomy" id="336963"/>
    <lineage>
        <taxon>Eukaryota</taxon>
        <taxon>Fungi</taxon>
        <taxon>Dikarya</taxon>
        <taxon>Ascomycota</taxon>
        <taxon>Pezizomycotina</taxon>
        <taxon>Eurotiomycetes</taxon>
        <taxon>Eurotiomycetidae</taxon>
        <taxon>Onygenales</taxon>
        <taxon>Onygenaceae</taxon>
        <taxon>Uncinocarpus</taxon>
    </lineage>
</organism>
<proteinExistence type="predicted"/>